<name>A0A2A6B9G5_PRIPA</name>
<gene>
    <name evidence="1" type="primary">WBGene00282242</name>
</gene>
<accession>A0A8R1V1K7</accession>
<evidence type="ECO:0000313" key="1">
    <source>
        <dbReference type="EnsemblMetazoa" id="PPA43873.1"/>
    </source>
</evidence>
<organism evidence="1 2">
    <name type="scientific">Pristionchus pacificus</name>
    <name type="common">Parasitic nematode worm</name>
    <dbReference type="NCBI Taxonomy" id="54126"/>
    <lineage>
        <taxon>Eukaryota</taxon>
        <taxon>Metazoa</taxon>
        <taxon>Ecdysozoa</taxon>
        <taxon>Nematoda</taxon>
        <taxon>Chromadorea</taxon>
        <taxon>Rhabditida</taxon>
        <taxon>Rhabditina</taxon>
        <taxon>Diplogasteromorpha</taxon>
        <taxon>Diplogasteroidea</taxon>
        <taxon>Neodiplogasteridae</taxon>
        <taxon>Pristionchus</taxon>
    </lineage>
</organism>
<keyword evidence="2" id="KW-1185">Reference proteome</keyword>
<accession>A0A2A6B9G5</accession>
<reference evidence="2" key="1">
    <citation type="journal article" date="2008" name="Nat. Genet.">
        <title>The Pristionchus pacificus genome provides a unique perspective on nematode lifestyle and parasitism.</title>
        <authorList>
            <person name="Dieterich C."/>
            <person name="Clifton S.W."/>
            <person name="Schuster L.N."/>
            <person name="Chinwalla A."/>
            <person name="Delehaunty K."/>
            <person name="Dinkelacker I."/>
            <person name="Fulton L."/>
            <person name="Fulton R."/>
            <person name="Godfrey J."/>
            <person name="Minx P."/>
            <person name="Mitreva M."/>
            <person name="Roeseler W."/>
            <person name="Tian H."/>
            <person name="Witte H."/>
            <person name="Yang S.P."/>
            <person name="Wilson R.K."/>
            <person name="Sommer R.J."/>
        </authorList>
    </citation>
    <scope>NUCLEOTIDE SEQUENCE [LARGE SCALE GENOMIC DNA]</scope>
    <source>
        <strain evidence="2">PS312</strain>
    </source>
</reference>
<protein>
    <submittedName>
        <fullName evidence="1">Uncharacterized protein</fullName>
    </submittedName>
</protein>
<dbReference type="EnsemblMetazoa" id="PPA43873.1">
    <property type="protein sequence ID" value="PPA43873.1"/>
    <property type="gene ID" value="WBGene00282242"/>
</dbReference>
<proteinExistence type="predicted"/>
<evidence type="ECO:0000313" key="2">
    <source>
        <dbReference type="Proteomes" id="UP000005239"/>
    </source>
</evidence>
<reference evidence="1" key="2">
    <citation type="submission" date="2022-06" db="UniProtKB">
        <authorList>
            <consortium name="EnsemblMetazoa"/>
        </authorList>
    </citation>
    <scope>IDENTIFICATION</scope>
    <source>
        <strain evidence="1">PS312</strain>
    </source>
</reference>
<dbReference type="AlphaFoldDB" id="A0A2A6B9G5"/>
<dbReference type="Proteomes" id="UP000005239">
    <property type="component" value="Unassembled WGS sequence"/>
</dbReference>
<sequence length="296" mass="31624">MKIVHLPGFASIFAIATGLCKLPPTETSISDTIGTFEPAPPDGGVIYHVCKPNYYSTIGSYYGGSLVALENSVKYCCNNSTGNFQTKDNTTIVLTTVACVEFSQDGKCGFTTNGTVYIVYDKEVKCPAGKIVILLDNGVVNLIGLPEVECVSAPTTSTSTTASTSTSTRTVSTTTVAAMPGCAFLPVPTNLPWTKLEFNRTYLPGGRVQISCDKRVVGNFGEIRGNVTAELTSSYTCDPAIGKWISETGVQTALKTMACTDNYAVFADMYGTYPYKATFKQTDENGSSLGFIGQYR</sequence>